<evidence type="ECO:0000256" key="6">
    <source>
        <dbReference type="ARBA" id="ARBA00022491"/>
    </source>
</evidence>
<dbReference type="InterPro" id="IPR040168">
    <property type="entry name" value="Not2/3/5"/>
</dbReference>
<evidence type="ECO:0000259" key="20">
    <source>
        <dbReference type="Pfam" id="PF04153"/>
    </source>
</evidence>
<feature type="compositionally biased region" description="Low complexity" evidence="18">
    <location>
        <begin position="253"/>
        <end position="274"/>
    </location>
</feature>
<comment type="caution">
    <text evidence="21">The sequence shown here is derived from an EMBL/GenBank/DDBJ whole genome shotgun (WGS) entry which is preliminary data.</text>
</comment>
<dbReference type="GO" id="GO:0031047">
    <property type="term" value="P:regulatory ncRNA-mediated gene silencing"/>
    <property type="evidence" value="ECO:0007669"/>
    <property type="project" value="UniProtKB-KW"/>
</dbReference>
<dbReference type="PANTHER" id="PTHR23326">
    <property type="entry name" value="CCR4 NOT-RELATED"/>
    <property type="match status" value="1"/>
</dbReference>
<dbReference type="FunFam" id="2.30.30.1020:FF:000002">
    <property type="entry name" value="CCR4-NOT transcription complex subunit 3"/>
    <property type="match status" value="1"/>
</dbReference>
<feature type="coiled-coil region" evidence="17">
    <location>
        <begin position="129"/>
        <end position="163"/>
    </location>
</feature>
<feature type="compositionally biased region" description="Low complexity" evidence="18">
    <location>
        <begin position="520"/>
        <end position="545"/>
    </location>
</feature>
<dbReference type="GO" id="GO:2000036">
    <property type="term" value="P:regulation of stem cell population maintenance"/>
    <property type="evidence" value="ECO:0007669"/>
    <property type="project" value="UniProtKB-ARBA"/>
</dbReference>
<evidence type="ECO:0000256" key="5">
    <source>
        <dbReference type="ARBA" id="ARBA00022490"/>
    </source>
</evidence>
<comment type="subcellular location">
    <subcellularLocation>
        <location evidence="2">Cytoplasm</location>
        <location evidence="2">P-body</location>
    </subcellularLocation>
    <subcellularLocation>
        <location evidence="1 16">Nucleus</location>
    </subcellularLocation>
</comment>
<gene>
    <name evidence="21" type="ORF">KP79_PYT06448</name>
</gene>
<evidence type="ECO:0000256" key="4">
    <source>
        <dbReference type="ARBA" id="ARBA00022473"/>
    </source>
</evidence>
<dbReference type="GO" id="GO:0000932">
    <property type="term" value="C:P-body"/>
    <property type="evidence" value="ECO:0007669"/>
    <property type="project" value="UniProtKB-SubCell"/>
</dbReference>
<dbReference type="GO" id="GO:0005829">
    <property type="term" value="C:cytosol"/>
    <property type="evidence" value="ECO:0007669"/>
    <property type="project" value="UniProtKB-ARBA"/>
</dbReference>
<dbReference type="OrthoDB" id="293823at2759"/>
<keyword evidence="12 16" id="KW-0539">Nucleus</keyword>
<dbReference type="Pfam" id="PF04153">
    <property type="entry name" value="NOT2_3_5_C"/>
    <property type="match status" value="1"/>
</dbReference>
<dbReference type="InterPro" id="IPR007282">
    <property type="entry name" value="NOT2/3/5_C"/>
</dbReference>
<keyword evidence="22" id="KW-1185">Reference proteome</keyword>
<comment type="subunit">
    <text evidence="15">Component of the CCR4-NOT complex; distinct complexes seem to exist that differ in the participation of probably mutually exclusive catalytic subunits. In the complex interacts directly with CNOT2. Interacts with TIP120B and NANOS2. Interacts with EBF1. Interacts in an RNA-independent manner with BICC1 (via KH domains).</text>
</comment>
<name>A0A210R4I9_MIZYE</name>
<evidence type="ECO:0000256" key="15">
    <source>
        <dbReference type="ARBA" id="ARBA00093549"/>
    </source>
</evidence>
<keyword evidence="10" id="KW-0943">RNA-mediated gene silencing</keyword>
<keyword evidence="4" id="KW-0217">Developmental protein</keyword>
<evidence type="ECO:0000256" key="18">
    <source>
        <dbReference type="SAM" id="MobiDB-lite"/>
    </source>
</evidence>
<evidence type="ECO:0000256" key="3">
    <source>
        <dbReference type="ARBA" id="ARBA00007682"/>
    </source>
</evidence>
<keyword evidence="11 16" id="KW-0804">Transcription</keyword>
<feature type="region of interest" description="Disordered" evidence="18">
    <location>
        <begin position="516"/>
        <end position="545"/>
    </location>
</feature>
<evidence type="ECO:0000256" key="9">
    <source>
        <dbReference type="ARBA" id="ARBA00023015"/>
    </source>
</evidence>
<dbReference type="GO" id="GO:0006417">
    <property type="term" value="P:regulation of translation"/>
    <property type="evidence" value="ECO:0007669"/>
    <property type="project" value="UniProtKB-KW"/>
</dbReference>
<organism evidence="21 22">
    <name type="scientific">Mizuhopecten yessoensis</name>
    <name type="common">Japanese scallop</name>
    <name type="synonym">Patinopecten yessoensis</name>
    <dbReference type="NCBI Taxonomy" id="6573"/>
    <lineage>
        <taxon>Eukaryota</taxon>
        <taxon>Metazoa</taxon>
        <taxon>Spiralia</taxon>
        <taxon>Lophotrochozoa</taxon>
        <taxon>Mollusca</taxon>
        <taxon>Bivalvia</taxon>
        <taxon>Autobranchia</taxon>
        <taxon>Pteriomorphia</taxon>
        <taxon>Pectinida</taxon>
        <taxon>Pectinoidea</taxon>
        <taxon>Pectinidae</taxon>
        <taxon>Mizuhopecten</taxon>
    </lineage>
</organism>
<evidence type="ECO:0000259" key="19">
    <source>
        <dbReference type="Pfam" id="PF04065"/>
    </source>
</evidence>
<accession>A0A210R4I9</accession>
<keyword evidence="6 16" id="KW-0678">Repressor</keyword>
<evidence type="ECO:0000256" key="13">
    <source>
        <dbReference type="ARBA" id="ARBA00071433"/>
    </source>
</evidence>
<sequence>MADRRKLQGEIDRCLKKVGEGVETFEDIWNKISLQVHSAANTNQKEKYEADLKREIKKLQRLRDQIKTWCASSDIKDKRTLVENRKLIETQMERFKIVERETKTKAYSKEGLGAAAKMDPIAKEKGDVVNWLSTTIESLQKQLEQFESRIEQLSSKKKKMDKDDQYEELRAAQDRHKFHIKKLETIMRMVDNDALPLDQIKKIKDDVEYYVDSNQDPDFEENEFLYDDLDLDDLGSQVLASSPPNDDSILDKLSSTPTSTNSSSPSPSPSLSLNHSKDKYEELDRKRHKSQNEDKQKATSIVTSSMSSPSSTNSSSSSVTVNKVPTTPTKMFTGNSIANAESNHRPSSTPPLTAYNVAAAVSQQNNSAETKIQAPLDHINSTISSVPVTSNSTITNSVSSTGNPVLPAVPIPMISNSVMSSSPNTIVSNSATSSSLMTSFQQNSVSVKPEMQVVMNGPLSAVGPLLKGVTENDIESMSSLKSIAQQAVLDAGLENRIPTTHTTTLDARVHVPFNNTTSTSSQVAAPQPTSPSPSSSSDQSQQAQTTTIHLNPLLGVAPLGPVPLTREHYYQLTMLEAAYHHLPHPSDSERIRHYLPRNPCPTPSYYPQLSPPHTDSVDYFQRLSTESLFFIFYYMEGTKAQYLAAKALKKQSWRFHTKYMMWFQRHEEPKTITEDFEQGTYIYFDYEKWAQRKKEGFTFEYRYLEDRDLN</sequence>
<evidence type="ECO:0000256" key="11">
    <source>
        <dbReference type="ARBA" id="ARBA00023163"/>
    </source>
</evidence>
<dbReference type="STRING" id="6573.A0A210R4I9"/>
<evidence type="ECO:0000256" key="8">
    <source>
        <dbReference type="ARBA" id="ARBA00022845"/>
    </source>
</evidence>
<dbReference type="PIRSF" id="PIRSF005290">
    <property type="entry name" value="NOT_su_3_5"/>
    <property type="match status" value="1"/>
</dbReference>
<dbReference type="Gene3D" id="2.30.30.1020">
    <property type="entry name" value="CCR4-NOT complex subunit 2/3/5, C-terminal domain"/>
    <property type="match status" value="1"/>
</dbReference>
<evidence type="ECO:0000313" key="21">
    <source>
        <dbReference type="EMBL" id="OWF55922.1"/>
    </source>
</evidence>
<keyword evidence="5 16" id="KW-0963">Cytoplasm</keyword>
<evidence type="ECO:0000256" key="12">
    <source>
        <dbReference type="ARBA" id="ARBA00023242"/>
    </source>
</evidence>
<evidence type="ECO:0000256" key="2">
    <source>
        <dbReference type="ARBA" id="ARBA00004201"/>
    </source>
</evidence>
<proteinExistence type="inferred from homology"/>
<keyword evidence="9 16" id="KW-0805">Transcription regulation</keyword>
<evidence type="ECO:0000256" key="10">
    <source>
        <dbReference type="ARBA" id="ARBA00023158"/>
    </source>
</evidence>
<evidence type="ECO:0000256" key="14">
    <source>
        <dbReference type="ARBA" id="ARBA00083548"/>
    </source>
</evidence>
<evidence type="ECO:0000256" key="17">
    <source>
        <dbReference type="SAM" id="Coils"/>
    </source>
</evidence>
<feature type="compositionally biased region" description="Low complexity" evidence="18">
    <location>
        <begin position="299"/>
        <end position="328"/>
    </location>
</feature>
<dbReference type="GO" id="GO:0006355">
    <property type="term" value="P:regulation of DNA-templated transcription"/>
    <property type="evidence" value="ECO:0007669"/>
    <property type="project" value="InterPro"/>
</dbReference>
<keyword evidence="8" id="KW-0810">Translation regulation</keyword>
<evidence type="ECO:0000256" key="16">
    <source>
        <dbReference type="PIRNR" id="PIRNR005290"/>
    </source>
</evidence>
<dbReference type="InterPro" id="IPR038635">
    <property type="entry name" value="CCR4-NOT_su2/3/5_C_sf"/>
</dbReference>
<dbReference type="Proteomes" id="UP000242188">
    <property type="component" value="Unassembled WGS sequence"/>
</dbReference>
<feature type="region of interest" description="Disordered" evidence="18">
    <location>
        <begin position="235"/>
        <end position="328"/>
    </location>
</feature>
<evidence type="ECO:0000313" key="22">
    <source>
        <dbReference type="Proteomes" id="UP000242188"/>
    </source>
</evidence>
<comment type="similarity">
    <text evidence="3 16">Belongs to the CNOT2/3/5 family.</text>
</comment>
<dbReference type="GO" id="GO:0030015">
    <property type="term" value="C:CCR4-NOT core complex"/>
    <property type="evidence" value="ECO:0007669"/>
    <property type="project" value="UniProtKB-UniRule"/>
</dbReference>
<dbReference type="AlphaFoldDB" id="A0A210R4I9"/>
<evidence type="ECO:0000256" key="7">
    <source>
        <dbReference type="ARBA" id="ARBA00022553"/>
    </source>
</evidence>
<reference evidence="21 22" key="1">
    <citation type="journal article" date="2017" name="Nat. Ecol. Evol.">
        <title>Scallop genome provides insights into evolution of bilaterian karyotype and development.</title>
        <authorList>
            <person name="Wang S."/>
            <person name="Zhang J."/>
            <person name="Jiao W."/>
            <person name="Li J."/>
            <person name="Xun X."/>
            <person name="Sun Y."/>
            <person name="Guo X."/>
            <person name="Huan P."/>
            <person name="Dong B."/>
            <person name="Zhang L."/>
            <person name="Hu X."/>
            <person name="Sun X."/>
            <person name="Wang J."/>
            <person name="Zhao C."/>
            <person name="Wang Y."/>
            <person name="Wang D."/>
            <person name="Huang X."/>
            <person name="Wang R."/>
            <person name="Lv J."/>
            <person name="Li Y."/>
            <person name="Zhang Z."/>
            <person name="Liu B."/>
            <person name="Lu W."/>
            <person name="Hui Y."/>
            <person name="Liang J."/>
            <person name="Zhou Z."/>
            <person name="Hou R."/>
            <person name="Li X."/>
            <person name="Liu Y."/>
            <person name="Li H."/>
            <person name="Ning X."/>
            <person name="Lin Y."/>
            <person name="Zhao L."/>
            <person name="Xing Q."/>
            <person name="Dou J."/>
            <person name="Li Y."/>
            <person name="Mao J."/>
            <person name="Guo H."/>
            <person name="Dou H."/>
            <person name="Li T."/>
            <person name="Mu C."/>
            <person name="Jiang W."/>
            <person name="Fu Q."/>
            <person name="Fu X."/>
            <person name="Miao Y."/>
            <person name="Liu J."/>
            <person name="Yu Q."/>
            <person name="Li R."/>
            <person name="Liao H."/>
            <person name="Li X."/>
            <person name="Kong Y."/>
            <person name="Jiang Z."/>
            <person name="Chourrout D."/>
            <person name="Li R."/>
            <person name="Bao Z."/>
        </authorList>
    </citation>
    <scope>NUCLEOTIDE SEQUENCE [LARGE SCALE GENOMIC DNA]</scope>
    <source>
        <strain evidence="21 22">PY_sf001</strain>
    </source>
</reference>
<feature type="domain" description="NOT2/NOT3/NOT5 C-terminal" evidence="20">
    <location>
        <begin position="579"/>
        <end position="704"/>
    </location>
</feature>
<keyword evidence="17" id="KW-0175">Coiled coil</keyword>
<keyword evidence="7" id="KW-0597">Phosphoprotein</keyword>
<feature type="domain" description="CCR4-Not complex component Not N-terminal" evidence="19">
    <location>
        <begin position="4"/>
        <end position="232"/>
    </location>
</feature>
<protein>
    <recommendedName>
        <fullName evidence="13">CCR4-NOT transcription complex subunit 3</fullName>
    </recommendedName>
    <alternativeName>
        <fullName evidence="14">CCR4-associated factor 3</fullName>
    </alternativeName>
</protein>
<feature type="compositionally biased region" description="Basic and acidic residues" evidence="18">
    <location>
        <begin position="275"/>
        <end position="297"/>
    </location>
</feature>
<dbReference type="EMBL" id="NEDP02000449">
    <property type="protein sequence ID" value="OWF55922.1"/>
    <property type="molecule type" value="Genomic_DNA"/>
</dbReference>
<dbReference type="GO" id="GO:0005634">
    <property type="term" value="C:nucleus"/>
    <property type="evidence" value="ECO:0007669"/>
    <property type="project" value="UniProtKB-SubCell"/>
</dbReference>
<dbReference type="InterPro" id="IPR007207">
    <property type="entry name" value="Not_N"/>
</dbReference>
<dbReference type="InterPro" id="IPR012270">
    <property type="entry name" value="CCR4-NOT_su3/5"/>
</dbReference>
<dbReference type="Pfam" id="PF04065">
    <property type="entry name" value="Not3"/>
    <property type="match status" value="1"/>
</dbReference>
<evidence type="ECO:0000256" key="1">
    <source>
        <dbReference type="ARBA" id="ARBA00004123"/>
    </source>
</evidence>